<evidence type="ECO:0000259" key="3">
    <source>
        <dbReference type="Pfam" id="PF02826"/>
    </source>
</evidence>
<dbReference type="EMBL" id="SWCJ01000011">
    <property type="protein sequence ID" value="TKB53633.1"/>
    <property type="molecule type" value="Genomic_DNA"/>
</dbReference>
<dbReference type="InterPro" id="IPR006140">
    <property type="entry name" value="D-isomer_DH_NAD-bd"/>
</dbReference>
<dbReference type="CDD" id="cd05300">
    <property type="entry name" value="2-Hacid_dh_1"/>
    <property type="match status" value="1"/>
</dbReference>
<dbReference type="GO" id="GO:0016616">
    <property type="term" value="F:oxidoreductase activity, acting on the CH-OH group of donors, NAD or NADP as acceptor"/>
    <property type="evidence" value="ECO:0007669"/>
    <property type="project" value="UniProtKB-ARBA"/>
</dbReference>
<dbReference type="AlphaFoldDB" id="A0A4U1BL33"/>
<accession>A0A4U1BL33</accession>
<comment type="caution">
    <text evidence="4">The sequence shown here is derived from an EMBL/GenBank/DDBJ whole genome shotgun (WGS) entry which is preliminary data.</text>
</comment>
<feature type="domain" description="D-isomer specific 2-hydroxyacid dehydrogenase NAD-binding" evidence="3">
    <location>
        <begin position="96"/>
        <end position="268"/>
    </location>
</feature>
<dbReference type="InterPro" id="IPR036291">
    <property type="entry name" value="NAD(P)-bd_dom_sf"/>
</dbReference>
<keyword evidence="2" id="KW-0520">NAD</keyword>
<dbReference type="GO" id="GO:0051287">
    <property type="term" value="F:NAD binding"/>
    <property type="evidence" value="ECO:0007669"/>
    <property type="project" value="InterPro"/>
</dbReference>
<evidence type="ECO:0000313" key="5">
    <source>
        <dbReference type="Proteomes" id="UP000305675"/>
    </source>
</evidence>
<dbReference type="Gene3D" id="3.40.50.720">
    <property type="entry name" value="NAD(P)-binding Rossmann-like Domain"/>
    <property type="match status" value="2"/>
</dbReference>
<dbReference type="PROSITE" id="PS00671">
    <property type="entry name" value="D_2_HYDROXYACID_DH_3"/>
    <property type="match status" value="1"/>
</dbReference>
<keyword evidence="5" id="KW-1185">Reference proteome</keyword>
<keyword evidence="1" id="KW-0560">Oxidoreductase</keyword>
<name>A0A4U1BL33_9GAMM</name>
<organism evidence="4 5">
    <name type="scientific">Ferrimonas aestuarii</name>
    <dbReference type="NCBI Taxonomy" id="2569539"/>
    <lineage>
        <taxon>Bacteria</taxon>
        <taxon>Pseudomonadati</taxon>
        <taxon>Pseudomonadota</taxon>
        <taxon>Gammaproteobacteria</taxon>
        <taxon>Alteromonadales</taxon>
        <taxon>Ferrimonadaceae</taxon>
        <taxon>Ferrimonas</taxon>
    </lineage>
</organism>
<dbReference type="OrthoDB" id="9787219at2"/>
<evidence type="ECO:0000256" key="1">
    <source>
        <dbReference type="ARBA" id="ARBA00023002"/>
    </source>
</evidence>
<evidence type="ECO:0000256" key="2">
    <source>
        <dbReference type="ARBA" id="ARBA00023027"/>
    </source>
</evidence>
<protein>
    <submittedName>
        <fullName evidence="4">D-2-hydroxyacid dehydrogenase</fullName>
    </submittedName>
</protein>
<dbReference type="RefSeq" id="WP_136863993.1">
    <property type="nucleotide sequence ID" value="NZ_SWCJ01000011.1"/>
</dbReference>
<proteinExistence type="predicted"/>
<evidence type="ECO:0000313" key="4">
    <source>
        <dbReference type="EMBL" id="TKB53633.1"/>
    </source>
</evidence>
<sequence>MTTLALLTQDNQSYRERLTSLALPQLELIDAPQHADIWLADPNLAAEQLQQLPPPKWLACTYAGVNALLNAKLPQGYQLTHIKGVFGQPMAEYLFGTLLSYRRRLQDYHLQQQQRLWQAHGYQSLEGQTMVILGTGDIGQILAKLARAFGMNTLGVSQSGRANNQFDQVLSADQLLHALPRADVLVSILPNTEATNNLLNHQTLSLLPANSVLINVGRGNVVDEAALIDALDHHQLAHAILDVFNEEPLPSAHPFWSHPNITITPHVAAVSQPGIIVRQFAHNYEKFIKNQNLDNLFDWRKGY</sequence>
<dbReference type="PANTHER" id="PTHR43333">
    <property type="entry name" value="2-HACID_DH_C DOMAIN-CONTAINING PROTEIN"/>
    <property type="match status" value="1"/>
</dbReference>
<dbReference type="Proteomes" id="UP000305675">
    <property type="component" value="Unassembled WGS sequence"/>
</dbReference>
<dbReference type="SUPFAM" id="SSF51735">
    <property type="entry name" value="NAD(P)-binding Rossmann-fold domains"/>
    <property type="match status" value="1"/>
</dbReference>
<gene>
    <name evidence="4" type="ORF">FCL42_13720</name>
</gene>
<dbReference type="PANTHER" id="PTHR43333:SF1">
    <property type="entry name" value="D-ISOMER SPECIFIC 2-HYDROXYACID DEHYDROGENASE NAD-BINDING DOMAIN-CONTAINING PROTEIN"/>
    <property type="match status" value="1"/>
</dbReference>
<dbReference type="Pfam" id="PF02826">
    <property type="entry name" value="2-Hacid_dh_C"/>
    <property type="match status" value="1"/>
</dbReference>
<reference evidence="4 5" key="1">
    <citation type="submission" date="2019-04" db="EMBL/GenBank/DDBJ databases">
        <authorList>
            <person name="Hwang J.C."/>
        </authorList>
    </citation>
    <scope>NUCLEOTIDE SEQUENCE [LARGE SCALE GENOMIC DNA]</scope>
    <source>
        <strain evidence="4 5">IMCC35002</strain>
    </source>
</reference>
<dbReference type="FunFam" id="3.40.50.720:FF:000363">
    <property type="entry name" value="D-isomer specific 2-hydroxyacid dehydrogenase"/>
    <property type="match status" value="1"/>
</dbReference>
<dbReference type="InterPro" id="IPR029753">
    <property type="entry name" value="D-isomer_DH_CS"/>
</dbReference>